<protein>
    <recommendedName>
        <fullName evidence="5">Lipoprotein</fullName>
    </recommendedName>
</protein>
<sequence>MRRRFMPWAAMTVMTLGAALSVTACSSTKDDAPRVAGAKDEQEQDKPASQKEIVQAYEKCLHEQGFMVSIDESGRFKDPGPDNPNLLIQKGLPAAANACRAKVPGMKQVMEKDDKEGLEQARGLAKCLRENGIPNVSDPDPKDGGLSIPADAGDAWNKAMGMCGKKFPNVPLDAAGSQ</sequence>
<proteinExistence type="predicted"/>
<keyword evidence="2" id="KW-0732">Signal</keyword>
<dbReference type="Proteomes" id="UP001614394">
    <property type="component" value="Unassembled WGS sequence"/>
</dbReference>
<evidence type="ECO:0000313" key="4">
    <source>
        <dbReference type="Proteomes" id="UP001614394"/>
    </source>
</evidence>
<reference evidence="3 4" key="1">
    <citation type="submission" date="2024-10" db="EMBL/GenBank/DDBJ databases">
        <title>The Natural Products Discovery Center: Release of the First 8490 Sequenced Strains for Exploring Actinobacteria Biosynthetic Diversity.</title>
        <authorList>
            <person name="Kalkreuter E."/>
            <person name="Kautsar S.A."/>
            <person name="Yang D."/>
            <person name="Bader C.D."/>
            <person name="Teijaro C.N."/>
            <person name="Fluegel L."/>
            <person name="Davis C.M."/>
            <person name="Simpson J.R."/>
            <person name="Lauterbach L."/>
            <person name="Steele A.D."/>
            <person name="Gui C."/>
            <person name="Meng S."/>
            <person name="Li G."/>
            <person name="Viehrig K."/>
            <person name="Ye F."/>
            <person name="Su P."/>
            <person name="Kiefer A.F."/>
            <person name="Nichols A."/>
            <person name="Cepeda A.J."/>
            <person name="Yan W."/>
            <person name="Fan B."/>
            <person name="Jiang Y."/>
            <person name="Adhikari A."/>
            <person name="Zheng C.-J."/>
            <person name="Schuster L."/>
            <person name="Cowan T.M."/>
            <person name="Smanski M.J."/>
            <person name="Chevrette M.G."/>
            <person name="De Carvalho L.P.S."/>
            <person name="Shen B."/>
        </authorList>
    </citation>
    <scope>NUCLEOTIDE SEQUENCE [LARGE SCALE GENOMIC DNA]</scope>
    <source>
        <strain evidence="3 4">NPDC053399</strain>
    </source>
</reference>
<feature type="region of interest" description="Disordered" evidence="1">
    <location>
        <begin position="130"/>
        <end position="150"/>
    </location>
</feature>
<evidence type="ECO:0008006" key="5">
    <source>
        <dbReference type="Google" id="ProtNLM"/>
    </source>
</evidence>
<feature type="chain" id="PRO_5046874601" description="Lipoprotein" evidence="2">
    <location>
        <begin position="25"/>
        <end position="178"/>
    </location>
</feature>
<keyword evidence="4" id="KW-1185">Reference proteome</keyword>
<name>A0ABW8CJE5_9ACTN</name>
<dbReference type="PROSITE" id="PS51257">
    <property type="entry name" value="PROKAR_LIPOPROTEIN"/>
    <property type="match status" value="1"/>
</dbReference>
<dbReference type="RefSeq" id="WP_399656215.1">
    <property type="nucleotide sequence ID" value="NZ_JBITYG010000012.1"/>
</dbReference>
<evidence type="ECO:0000256" key="2">
    <source>
        <dbReference type="SAM" id="SignalP"/>
    </source>
</evidence>
<feature type="compositionally biased region" description="Basic and acidic residues" evidence="1">
    <location>
        <begin position="29"/>
        <end position="49"/>
    </location>
</feature>
<dbReference type="EMBL" id="JBITYG010000012">
    <property type="protein sequence ID" value="MFI9105496.1"/>
    <property type="molecule type" value="Genomic_DNA"/>
</dbReference>
<organism evidence="3 4">
    <name type="scientific">Streptomyces fildesensis</name>
    <dbReference type="NCBI Taxonomy" id="375757"/>
    <lineage>
        <taxon>Bacteria</taxon>
        <taxon>Bacillati</taxon>
        <taxon>Actinomycetota</taxon>
        <taxon>Actinomycetes</taxon>
        <taxon>Kitasatosporales</taxon>
        <taxon>Streptomycetaceae</taxon>
        <taxon>Streptomyces</taxon>
    </lineage>
</organism>
<accession>A0ABW8CJE5</accession>
<feature type="signal peptide" evidence="2">
    <location>
        <begin position="1"/>
        <end position="24"/>
    </location>
</feature>
<comment type="caution">
    <text evidence="3">The sequence shown here is derived from an EMBL/GenBank/DDBJ whole genome shotgun (WGS) entry which is preliminary data.</text>
</comment>
<evidence type="ECO:0000256" key="1">
    <source>
        <dbReference type="SAM" id="MobiDB-lite"/>
    </source>
</evidence>
<feature type="region of interest" description="Disordered" evidence="1">
    <location>
        <begin position="29"/>
        <end position="50"/>
    </location>
</feature>
<evidence type="ECO:0000313" key="3">
    <source>
        <dbReference type="EMBL" id="MFI9105496.1"/>
    </source>
</evidence>
<gene>
    <name evidence="3" type="ORF">ACIGXA_33805</name>
</gene>